<dbReference type="PANTHER" id="PTHR21228">
    <property type="entry name" value="FAST LEU-RICH DOMAIN-CONTAINING"/>
    <property type="match status" value="1"/>
</dbReference>
<protein>
    <recommendedName>
        <fullName evidence="5">FAST kinase domain-containing protein 4</fullName>
    </recommendedName>
    <alternativeName>
        <fullName evidence="7">Protein TBRG4</fullName>
    </alternativeName>
    <alternativeName>
        <fullName evidence="6">Transforming growth factor beta regulator 4</fullName>
    </alternativeName>
</protein>
<dbReference type="InterPro" id="IPR010622">
    <property type="entry name" value="FAST_Leu-rich"/>
</dbReference>
<dbReference type="GO" id="GO:0044528">
    <property type="term" value="P:regulation of mitochondrial mRNA stability"/>
    <property type="evidence" value="ECO:0007669"/>
    <property type="project" value="InterPro"/>
</dbReference>
<keyword evidence="3" id="KW-0496">Mitochondrion</keyword>
<dbReference type="SMART" id="SM00952">
    <property type="entry name" value="RAP"/>
    <property type="match status" value="1"/>
</dbReference>
<comment type="function">
    <text evidence="8">Plays a role in processing of mitochondrial RNA precursors and in stabilization of a subset of mature mitochondrial RNA species, such as MT-CO1, MT-CO2, MT-CYB, MT-CO3, MT-ND3, MT-ND5 and MT-ATP8/6. May play a role in cell cycle progression.</text>
</comment>
<comment type="subcellular location">
    <subcellularLocation>
        <location evidence="1">Mitochondrion matrix</location>
    </subcellularLocation>
</comment>
<dbReference type="GO" id="GO:0000963">
    <property type="term" value="P:mitochondrial RNA processing"/>
    <property type="evidence" value="ECO:0007669"/>
    <property type="project" value="TreeGrafter"/>
</dbReference>
<dbReference type="Pfam" id="PF08368">
    <property type="entry name" value="FAST_2"/>
    <property type="match status" value="1"/>
</dbReference>
<gene>
    <name evidence="10" type="ORF">HJG60_018627</name>
</gene>
<evidence type="ECO:0000256" key="2">
    <source>
        <dbReference type="ARBA" id="ARBA00022946"/>
    </source>
</evidence>
<evidence type="ECO:0000256" key="7">
    <source>
        <dbReference type="ARBA" id="ARBA00043220"/>
    </source>
</evidence>
<evidence type="ECO:0000313" key="10">
    <source>
        <dbReference type="EMBL" id="KAF6086975.1"/>
    </source>
</evidence>
<dbReference type="AlphaFoldDB" id="A0A833Z8L0"/>
<dbReference type="PROSITE" id="PS51286">
    <property type="entry name" value="RAP"/>
    <property type="match status" value="1"/>
</dbReference>
<comment type="caution">
    <text evidence="10">The sequence shown here is derived from an EMBL/GenBank/DDBJ whole genome shotgun (WGS) entry which is preliminary data.</text>
</comment>
<dbReference type="GO" id="GO:0003723">
    <property type="term" value="F:RNA binding"/>
    <property type="evidence" value="ECO:0007669"/>
    <property type="project" value="TreeGrafter"/>
</dbReference>
<comment type="similarity">
    <text evidence="4">Belongs to the FAST kinase family.</text>
</comment>
<evidence type="ECO:0000259" key="9">
    <source>
        <dbReference type="PROSITE" id="PS51286"/>
    </source>
</evidence>
<evidence type="ECO:0000256" key="3">
    <source>
        <dbReference type="ARBA" id="ARBA00023128"/>
    </source>
</evidence>
<evidence type="ECO:0000256" key="4">
    <source>
        <dbReference type="ARBA" id="ARBA00038281"/>
    </source>
</evidence>
<dbReference type="GO" id="GO:0005759">
    <property type="term" value="C:mitochondrial matrix"/>
    <property type="evidence" value="ECO:0007669"/>
    <property type="project" value="UniProtKB-SubCell"/>
</dbReference>
<evidence type="ECO:0000256" key="1">
    <source>
        <dbReference type="ARBA" id="ARBA00004305"/>
    </source>
</evidence>
<sequence length="558" mass="61605">MAACLVKRCTCLLRQAARLTPAGPPVGPLRLAQAAQKTLASSAASLSSHVPGSLSQHEEKEQVFTPYPERQEVDELIEKATRPEELLGLLGGGHHLQQNQAALALVQLSRLLSEKPEDKAPLVQDARFQQLLHLVNSQITTVWHGTLVKLLRSLYALELPASSKELRSVEQESLDLVEQFGPEELRKVLAALAAQNRRSVPLLRAISYHLVQKPFPLTKGVLLDLTYAYGKLSFHQTQVLQRLAADLLPHMPSLTSSEVARCAKSFAFLKWLSLPLFEAFAQHVLREAPSIAAAPLCNVLLAFARLNFRPEQEDAFFSLVHEKLGCQLASLDPALQVDVLWALCVLGQAQEAELQVVLRPEFHTQLLGDGSPKGQSTFQKLLHINATAQLERPEYAGPLLPASALVPRPSALDRKVTPLQKELQGALAGLLGSADRARFTVPTQYGWVLDAEVLLDAEGQFLPLRDFSAPHLAPPSEGQPLPPGAKRLAFLRWEFPNFSSRSKDLLGRFALARRHVLAAGFLVVDVPYYEWLELKSDWQKGAYLQDKIRKAVAEDLAK</sequence>
<dbReference type="PANTHER" id="PTHR21228:SF59">
    <property type="entry name" value="FAST KINASE DOMAIN-CONTAINING PROTEIN 4"/>
    <property type="match status" value="1"/>
</dbReference>
<accession>A0A833Z8L0</accession>
<name>A0A833Z8L0_9CHIR</name>
<feature type="domain" description="RAP" evidence="9">
    <location>
        <begin position="488"/>
        <end position="546"/>
    </location>
</feature>
<dbReference type="InterPro" id="IPR013579">
    <property type="entry name" value="FAST_2"/>
</dbReference>
<dbReference type="Pfam" id="PF06743">
    <property type="entry name" value="FAST_1"/>
    <property type="match status" value="1"/>
</dbReference>
<evidence type="ECO:0000256" key="5">
    <source>
        <dbReference type="ARBA" id="ARBA00040471"/>
    </source>
</evidence>
<dbReference type="Proteomes" id="UP000664940">
    <property type="component" value="Unassembled WGS sequence"/>
</dbReference>
<keyword evidence="2" id="KW-0809">Transit peptide</keyword>
<dbReference type="Pfam" id="PF08373">
    <property type="entry name" value="RAP"/>
    <property type="match status" value="1"/>
</dbReference>
<dbReference type="GO" id="GO:0035770">
    <property type="term" value="C:ribonucleoprotein granule"/>
    <property type="evidence" value="ECO:0007669"/>
    <property type="project" value="TreeGrafter"/>
</dbReference>
<evidence type="ECO:0000256" key="6">
    <source>
        <dbReference type="ARBA" id="ARBA00042265"/>
    </source>
</evidence>
<dbReference type="EMBL" id="JABVXQ010000011">
    <property type="protein sequence ID" value="KAF6086975.1"/>
    <property type="molecule type" value="Genomic_DNA"/>
</dbReference>
<dbReference type="InterPro" id="IPR013584">
    <property type="entry name" value="RAP"/>
</dbReference>
<dbReference type="CDD" id="cd23739">
    <property type="entry name" value="TBRG4-like_N"/>
    <property type="match status" value="1"/>
</dbReference>
<evidence type="ECO:0000256" key="8">
    <source>
        <dbReference type="ARBA" id="ARBA00045209"/>
    </source>
</evidence>
<organism evidence="10 11">
    <name type="scientific">Phyllostomus discolor</name>
    <name type="common">pale spear-nosed bat</name>
    <dbReference type="NCBI Taxonomy" id="89673"/>
    <lineage>
        <taxon>Eukaryota</taxon>
        <taxon>Metazoa</taxon>
        <taxon>Chordata</taxon>
        <taxon>Craniata</taxon>
        <taxon>Vertebrata</taxon>
        <taxon>Euteleostomi</taxon>
        <taxon>Mammalia</taxon>
        <taxon>Eutheria</taxon>
        <taxon>Laurasiatheria</taxon>
        <taxon>Chiroptera</taxon>
        <taxon>Yangochiroptera</taxon>
        <taxon>Phyllostomidae</taxon>
        <taxon>Phyllostominae</taxon>
        <taxon>Phyllostomus</taxon>
    </lineage>
</organism>
<reference evidence="10 11" key="1">
    <citation type="journal article" date="2020" name="Nature">
        <title>Six reference-quality genomes reveal evolution of bat adaptations.</title>
        <authorList>
            <person name="Jebb D."/>
            <person name="Huang Z."/>
            <person name="Pippel M."/>
            <person name="Hughes G.M."/>
            <person name="Lavrichenko K."/>
            <person name="Devanna P."/>
            <person name="Winkler S."/>
            <person name="Jermiin L.S."/>
            <person name="Skirmuntt E.C."/>
            <person name="Katzourakis A."/>
            <person name="Burkitt-Gray L."/>
            <person name="Ray D.A."/>
            <person name="Sullivan K.A.M."/>
            <person name="Roscito J.G."/>
            <person name="Kirilenko B.M."/>
            <person name="Davalos L.M."/>
            <person name="Corthals A.P."/>
            <person name="Power M.L."/>
            <person name="Jones G."/>
            <person name="Ransome R.D."/>
            <person name="Dechmann D.K.N."/>
            <person name="Locatelli A.G."/>
            <person name="Puechmaille S.J."/>
            <person name="Fedrigo O."/>
            <person name="Jarvis E.D."/>
            <person name="Hiller M."/>
            <person name="Vernes S.C."/>
            <person name="Myers E.W."/>
            <person name="Teeling E.C."/>
        </authorList>
    </citation>
    <scope>NUCLEOTIDE SEQUENCE [LARGE SCALE GENOMIC DNA]</scope>
    <source>
        <strain evidence="10">Bat1K_MPI-CBG_1</strain>
    </source>
</reference>
<evidence type="ECO:0000313" key="11">
    <source>
        <dbReference type="Proteomes" id="UP000664940"/>
    </source>
</evidence>
<dbReference type="InterPro" id="IPR050870">
    <property type="entry name" value="FAST_kinase"/>
</dbReference>
<proteinExistence type="inferred from homology"/>